<reference evidence="3" key="1">
    <citation type="submission" date="2014-11" db="EMBL/GenBank/DDBJ databases">
        <title>Genome sequencing of Roseivirga sp. D-25.</title>
        <authorList>
            <person name="Selvaratnam C."/>
            <person name="Thevarajoo S."/>
            <person name="Goh K.M."/>
            <person name="Eee R."/>
            <person name="Chan K.-G."/>
            <person name="Chong C.S."/>
        </authorList>
    </citation>
    <scope>NUCLEOTIDE SEQUENCE [LARGE SCALE GENOMIC DNA]</scope>
    <source>
        <strain evidence="3">D-25</strain>
    </source>
</reference>
<dbReference type="InterPro" id="IPR001279">
    <property type="entry name" value="Metallo-B-lactamas"/>
</dbReference>
<dbReference type="SMART" id="SM00849">
    <property type="entry name" value="Lactamase_B"/>
    <property type="match status" value="1"/>
</dbReference>
<keyword evidence="2" id="KW-0378">Hydrolase</keyword>
<dbReference type="NCBIfam" id="NF001911">
    <property type="entry name" value="PRK00685.1"/>
    <property type="match status" value="1"/>
</dbReference>
<gene>
    <name evidence="2" type="ORF">OB69_08420</name>
</gene>
<dbReference type="Proteomes" id="UP000036908">
    <property type="component" value="Unassembled WGS sequence"/>
</dbReference>
<comment type="caution">
    <text evidence="2">The sequence shown here is derived from an EMBL/GenBank/DDBJ whole genome shotgun (WGS) entry which is preliminary data.</text>
</comment>
<accession>A0A0L8AM21</accession>
<dbReference type="EMBL" id="JSVA01000008">
    <property type="protein sequence ID" value="KOF03301.1"/>
    <property type="molecule type" value="Genomic_DNA"/>
</dbReference>
<dbReference type="Gene3D" id="3.60.15.10">
    <property type="entry name" value="Ribonuclease Z/Hydroxyacylglutathione hydrolase-like"/>
    <property type="match status" value="1"/>
</dbReference>
<name>A0A0L8AM21_9BACT</name>
<dbReference type="Pfam" id="PF13483">
    <property type="entry name" value="Lactamase_B_3"/>
    <property type="match status" value="1"/>
</dbReference>
<organism evidence="2 3">
    <name type="scientific">Roseivirga seohaensis subsp. aquiponti</name>
    <dbReference type="NCBI Taxonomy" id="1566026"/>
    <lineage>
        <taxon>Bacteria</taxon>
        <taxon>Pseudomonadati</taxon>
        <taxon>Bacteroidota</taxon>
        <taxon>Cytophagia</taxon>
        <taxon>Cytophagales</taxon>
        <taxon>Roseivirgaceae</taxon>
        <taxon>Roseivirga</taxon>
    </lineage>
</organism>
<dbReference type="OrthoDB" id="9789133at2"/>
<proteinExistence type="predicted"/>
<dbReference type="InterPro" id="IPR036866">
    <property type="entry name" value="RibonucZ/Hydroxyglut_hydro"/>
</dbReference>
<dbReference type="PATRIC" id="fig|1566026.4.peg.3517"/>
<feature type="domain" description="Metallo-beta-lactamase" evidence="1">
    <location>
        <begin position="7"/>
        <end position="190"/>
    </location>
</feature>
<evidence type="ECO:0000259" key="1">
    <source>
        <dbReference type="SMART" id="SM00849"/>
    </source>
</evidence>
<sequence>MKFTFYGHSSFMVETMGKKLLFDPFITPNEKAKNIDINELEPDYIILSHGHGDHVADVEAIYFNSKAKLISNFEVVNWFEAKGVENGHPMNHGGAWDFDFGRLKMVNAIHSSSMPDGSYGGNPAGIVITNNEGSFYYSGDTALTKDMELIGEEFNLDFSIMPVGDNFTMGVTDAIKAAKMVKCNTLIGVHFDTFPYVAIDHEESIEKAEAAGIKLTLPKIGQQITF</sequence>
<evidence type="ECO:0000313" key="2">
    <source>
        <dbReference type="EMBL" id="KOF03301.1"/>
    </source>
</evidence>
<dbReference type="PANTHER" id="PTHR43546:SF3">
    <property type="entry name" value="UPF0173 METAL-DEPENDENT HYDROLASE MJ1163"/>
    <property type="match status" value="1"/>
</dbReference>
<dbReference type="PANTHER" id="PTHR43546">
    <property type="entry name" value="UPF0173 METAL-DEPENDENT HYDROLASE MJ1163-RELATED"/>
    <property type="match status" value="1"/>
</dbReference>
<keyword evidence="3" id="KW-1185">Reference proteome</keyword>
<dbReference type="GO" id="GO:0016787">
    <property type="term" value="F:hydrolase activity"/>
    <property type="evidence" value="ECO:0007669"/>
    <property type="project" value="UniProtKB-KW"/>
</dbReference>
<protein>
    <submittedName>
        <fullName evidence="2">Hydrolase</fullName>
    </submittedName>
</protein>
<dbReference type="RefSeq" id="WP_053223255.1">
    <property type="nucleotide sequence ID" value="NZ_JSVA01000008.1"/>
</dbReference>
<dbReference type="InterPro" id="IPR050114">
    <property type="entry name" value="UPF0173_UPF0282_UlaG_hydrolase"/>
</dbReference>
<dbReference type="SUPFAM" id="SSF56281">
    <property type="entry name" value="Metallo-hydrolase/oxidoreductase"/>
    <property type="match status" value="1"/>
</dbReference>
<evidence type="ECO:0000313" key="3">
    <source>
        <dbReference type="Proteomes" id="UP000036908"/>
    </source>
</evidence>
<dbReference type="AlphaFoldDB" id="A0A0L8AM21"/>